<dbReference type="Proteomes" id="UP000027222">
    <property type="component" value="Unassembled WGS sequence"/>
</dbReference>
<feature type="compositionally biased region" description="Low complexity" evidence="1">
    <location>
        <begin position="347"/>
        <end position="359"/>
    </location>
</feature>
<evidence type="ECO:0000313" key="3">
    <source>
        <dbReference type="Proteomes" id="UP000027222"/>
    </source>
</evidence>
<gene>
    <name evidence="2" type="ORF">GALMADRAFT_143468</name>
</gene>
<dbReference type="OrthoDB" id="3033067at2759"/>
<protein>
    <submittedName>
        <fullName evidence="2">Uncharacterized protein</fullName>
    </submittedName>
</protein>
<name>A0A067SZF4_GALM3</name>
<reference evidence="3" key="1">
    <citation type="journal article" date="2014" name="Proc. Natl. Acad. Sci. U.S.A.">
        <title>Extensive sampling of basidiomycete genomes demonstrates inadequacy of the white-rot/brown-rot paradigm for wood decay fungi.</title>
        <authorList>
            <person name="Riley R."/>
            <person name="Salamov A.A."/>
            <person name="Brown D.W."/>
            <person name="Nagy L.G."/>
            <person name="Floudas D."/>
            <person name="Held B.W."/>
            <person name="Levasseur A."/>
            <person name="Lombard V."/>
            <person name="Morin E."/>
            <person name="Otillar R."/>
            <person name="Lindquist E.A."/>
            <person name="Sun H."/>
            <person name="LaButti K.M."/>
            <person name="Schmutz J."/>
            <person name="Jabbour D."/>
            <person name="Luo H."/>
            <person name="Baker S.E."/>
            <person name="Pisabarro A.G."/>
            <person name="Walton J.D."/>
            <person name="Blanchette R.A."/>
            <person name="Henrissat B."/>
            <person name="Martin F."/>
            <person name="Cullen D."/>
            <person name="Hibbett D.S."/>
            <person name="Grigoriev I.V."/>
        </authorList>
    </citation>
    <scope>NUCLEOTIDE SEQUENCE [LARGE SCALE GENOMIC DNA]</scope>
    <source>
        <strain evidence="3">CBS 339.88</strain>
    </source>
</reference>
<proteinExistence type="predicted"/>
<evidence type="ECO:0000256" key="1">
    <source>
        <dbReference type="SAM" id="MobiDB-lite"/>
    </source>
</evidence>
<organism evidence="2 3">
    <name type="scientific">Galerina marginata (strain CBS 339.88)</name>
    <dbReference type="NCBI Taxonomy" id="685588"/>
    <lineage>
        <taxon>Eukaryota</taxon>
        <taxon>Fungi</taxon>
        <taxon>Dikarya</taxon>
        <taxon>Basidiomycota</taxon>
        <taxon>Agaricomycotina</taxon>
        <taxon>Agaricomycetes</taxon>
        <taxon>Agaricomycetidae</taxon>
        <taxon>Agaricales</taxon>
        <taxon>Agaricineae</taxon>
        <taxon>Strophariaceae</taxon>
        <taxon>Galerina</taxon>
    </lineage>
</organism>
<accession>A0A067SZF4</accession>
<feature type="compositionally biased region" description="Pro residues" evidence="1">
    <location>
        <begin position="310"/>
        <end position="346"/>
    </location>
</feature>
<evidence type="ECO:0000313" key="2">
    <source>
        <dbReference type="EMBL" id="KDR72153.1"/>
    </source>
</evidence>
<feature type="region of interest" description="Disordered" evidence="1">
    <location>
        <begin position="252"/>
        <end position="416"/>
    </location>
</feature>
<dbReference type="STRING" id="685588.A0A067SZF4"/>
<sequence length="448" mass="47322">MDPKDSGLSNPYRVLLHRLTGTSIARPRMRSSTNTWRRTQAPVIEEEVRRQVLKRGVPRSGVAKLRESVAREMFFALEVEERDEWANQVQADHDAAIEVWKTETQADPSEDPADRQRCIEGLVGFAQPFLDLICQATGWKVTLIAGGPEPAHEGRLNVISLHSGTTTGKVKMNFGRAERIRYKTVILPVYGSFLRKCYAPEECRARAMLAEGGVEGVASMDIESDGANFDSLGFPGSISTRSSTVTAGLHPVQQPSMEGIDPPAGGLSRLANRESTVSAPSAPPSRAPSQAPSPPVSRASSPGLTRSSTSPPPPAVVSPPHSPVASPPPSPAASPPPSPAASPPASPVAAKPVPSISAPLTAKGKKRSREGELESTKSKRPCTKQVPPAGPPSVAGAVSRRASGPKKATPRSSGLPAAVLAAEEPPMAPKWFCSAVVFGSPVWSGLWV</sequence>
<keyword evidence="3" id="KW-1185">Reference proteome</keyword>
<dbReference type="EMBL" id="KL142390">
    <property type="protein sequence ID" value="KDR72153.1"/>
    <property type="molecule type" value="Genomic_DNA"/>
</dbReference>
<feature type="compositionally biased region" description="Pro residues" evidence="1">
    <location>
        <begin position="281"/>
        <end position="295"/>
    </location>
</feature>
<dbReference type="HOGENOM" id="CLU_611173_0_0_1"/>
<dbReference type="AlphaFoldDB" id="A0A067SZF4"/>